<dbReference type="AlphaFoldDB" id="A0A6I4J5Q2"/>
<name>A0A6I4J5Q2_9SPHN</name>
<sequence>MARCAIAGAVLMSSAAALPQRVKVLDRFDFARTRLGSFELVAETTIRWRHDIPMIDSVQCRGDNGDIRFVIEQGGRLVSLSFSFAGQPDEEGNRGSLAYLGDELWLFVDGTRYEYRNISAPTNRFSNFTYPEAPGDQIIVPVWRGYHAVRAPGSTTFIDISRIYEDLVKARRLEWGFKSRNWREIDPNVPENQLPNGWESHRYPINKKRLREAVDWCSEQVGSDVSRQLPS</sequence>
<reference evidence="1 2" key="1">
    <citation type="submission" date="2019-12" db="EMBL/GenBank/DDBJ databases">
        <authorList>
            <person name="Huq M.A."/>
        </authorList>
    </citation>
    <scope>NUCLEOTIDE SEQUENCE [LARGE SCALE GENOMIC DNA]</scope>
    <source>
        <strain evidence="1 2">MAH-20</strain>
    </source>
</reference>
<protein>
    <submittedName>
        <fullName evidence="1">Uncharacterized protein</fullName>
    </submittedName>
</protein>
<dbReference type="RefSeq" id="WP_198159886.1">
    <property type="nucleotide sequence ID" value="NZ_WQMS01000024.1"/>
</dbReference>
<gene>
    <name evidence="1" type="ORF">GON01_16500</name>
</gene>
<accession>A0A6I4J5Q2</accession>
<keyword evidence="2" id="KW-1185">Reference proteome</keyword>
<proteinExistence type="predicted"/>
<organism evidence="1 2">
    <name type="scientific">Sphingomonas horti</name>
    <dbReference type="NCBI Taxonomy" id="2682842"/>
    <lineage>
        <taxon>Bacteria</taxon>
        <taxon>Pseudomonadati</taxon>
        <taxon>Pseudomonadota</taxon>
        <taxon>Alphaproteobacteria</taxon>
        <taxon>Sphingomonadales</taxon>
        <taxon>Sphingomonadaceae</taxon>
        <taxon>Sphingomonas</taxon>
    </lineage>
</organism>
<dbReference type="Proteomes" id="UP000441389">
    <property type="component" value="Unassembled WGS sequence"/>
</dbReference>
<dbReference type="EMBL" id="WQMS01000024">
    <property type="protein sequence ID" value="MVO79534.1"/>
    <property type="molecule type" value="Genomic_DNA"/>
</dbReference>
<evidence type="ECO:0000313" key="1">
    <source>
        <dbReference type="EMBL" id="MVO79534.1"/>
    </source>
</evidence>
<evidence type="ECO:0000313" key="2">
    <source>
        <dbReference type="Proteomes" id="UP000441389"/>
    </source>
</evidence>
<comment type="caution">
    <text evidence="1">The sequence shown here is derived from an EMBL/GenBank/DDBJ whole genome shotgun (WGS) entry which is preliminary data.</text>
</comment>